<keyword evidence="15" id="KW-0812">Transmembrane</keyword>
<evidence type="ECO:0000313" key="17">
    <source>
        <dbReference type="Proteomes" id="UP000078542"/>
    </source>
</evidence>
<accession>A0A195C3R1</accession>
<dbReference type="GO" id="GO:0020037">
    <property type="term" value="F:heme binding"/>
    <property type="evidence" value="ECO:0007669"/>
    <property type="project" value="InterPro"/>
</dbReference>
<gene>
    <name evidence="16" type="ORF">ALC62_14408</name>
</gene>
<dbReference type="PROSITE" id="PS00086">
    <property type="entry name" value="CYTOCHROME_P450"/>
    <property type="match status" value="1"/>
</dbReference>
<dbReference type="CDD" id="cd11056">
    <property type="entry name" value="CYP6-like"/>
    <property type="match status" value="1"/>
</dbReference>
<keyword evidence="9 14" id="KW-0560">Oxidoreductase</keyword>
<dbReference type="InterPro" id="IPR001128">
    <property type="entry name" value="Cyt_P450"/>
</dbReference>
<keyword evidence="6 13" id="KW-0479">Metal-binding</keyword>
<dbReference type="Pfam" id="PF00067">
    <property type="entry name" value="p450"/>
    <property type="match status" value="1"/>
</dbReference>
<name>A0A195C3R1_9HYME</name>
<proteinExistence type="inferred from homology"/>
<dbReference type="Gene3D" id="1.10.630.10">
    <property type="entry name" value="Cytochrome P450"/>
    <property type="match status" value="1"/>
</dbReference>
<dbReference type="EMBL" id="KQ978344">
    <property type="protein sequence ID" value="KYM94813.1"/>
    <property type="molecule type" value="Genomic_DNA"/>
</dbReference>
<feature type="transmembrane region" description="Helical" evidence="15">
    <location>
        <begin position="62"/>
        <end position="85"/>
    </location>
</feature>
<evidence type="ECO:0000256" key="10">
    <source>
        <dbReference type="ARBA" id="ARBA00023004"/>
    </source>
</evidence>
<keyword evidence="10 13" id="KW-0408">Iron</keyword>
<dbReference type="PRINTS" id="PR00385">
    <property type="entry name" value="P450"/>
</dbReference>
<evidence type="ECO:0000313" key="16">
    <source>
        <dbReference type="EMBL" id="KYM94813.1"/>
    </source>
</evidence>
<dbReference type="InterPro" id="IPR017972">
    <property type="entry name" value="Cyt_P450_CS"/>
</dbReference>
<dbReference type="GO" id="GO:0016705">
    <property type="term" value="F:oxidoreductase activity, acting on paired donors, with incorporation or reduction of molecular oxygen"/>
    <property type="evidence" value="ECO:0007669"/>
    <property type="project" value="InterPro"/>
</dbReference>
<dbReference type="FunFam" id="1.10.630.10:FF:000042">
    <property type="entry name" value="Cytochrome P450"/>
    <property type="match status" value="1"/>
</dbReference>
<keyword evidence="7" id="KW-0256">Endoplasmic reticulum</keyword>
<evidence type="ECO:0000256" key="9">
    <source>
        <dbReference type="ARBA" id="ARBA00023002"/>
    </source>
</evidence>
<dbReference type="GO" id="GO:0005789">
    <property type="term" value="C:endoplasmic reticulum membrane"/>
    <property type="evidence" value="ECO:0007669"/>
    <property type="project" value="UniProtKB-SubCell"/>
</dbReference>
<keyword evidence="5 13" id="KW-0349">Heme</keyword>
<dbReference type="SUPFAM" id="SSF48264">
    <property type="entry name" value="Cytochrome P450"/>
    <property type="match status" value="1"/>
</dbReference>
<dbReference type="InterPro" id="IPR002401">
    <property type="entry name" value="Cyt_P450_E_grp-I"/>
</dbReference>
<dbReference type="STRING" id="456900.A0A195C3R1"/>
<dbReference type="AlphaFoldDB" id="A0A195C3R1"/>
<comment type="cofactor">
    <cofactor evidence="1 13">
        <name>heme</name>
        <dbReference type="ChEBI" id="CHEBI:30413"/>
    </cofactor>
</comment>
<dbReference type="PRINTS" id="PR00463">
    <property type="entry name" value="EP450I"/>
</dbReference>
<evidence type="ECO:0000256" key="1">
    <source>
        <dbReference type="ARBA" id="ARBA00001971"/>
    </source>
</evidence>
<evidence type="ECO:0000256" key="13">
    <source>
        <dbReference type="PIRSR" id="PIRSR602401-1"/>
    </source>
</evidence>
<evidence type="ECO:0000256" key="2">
    <source>
        <dbReference type="ARBA" id="ARBA00004174"/>
    </source>
</evidence>
<dbReference type="InterPro" id="IPR050476">
    <property type="entry name" value="Insect_CytP450_Detox"/>
</dbReference>
<keyword evidence="11 14" id="KW-0503">Monooxygenase</keyword>
<reference evidence="16 17" key="1">
    <citation type="submission" date="2016-03" db="EMBL/GenBank/DDBJ databases">
        <title>Cyphomyrmex costatus WGS genome.</title>
        <authorList>
            <person name="Nygaard S."/>
            <person name="Hu H."/>
            <person name="Boomsma J."/>
            <person name="Zhang G."/>
        </authorList>
    </citation>
    <scope>NUCLEOTIDE SEQUENCE [LARGE SCALE GENOMIC DNA]</scope>
    <source>
        <strain evidence="16">MS0001</strain>
        <tissue evidence="16">Whole body</tissue>
    </source>
</reference>
<evidence type="ECO:0000256" key="12">
    <source>
        <dbReference type="ARBA" id="ARBA00023136"/>
    </source>
</evidence>
<evidence type="ECO:0000256" key="4">
    <source>
        <dbReference type="ARBA" id="ARBA00010617"/>
    </source>
</evidence>
<keyword evidence="8" id="KW-0492">Microsome</keyword>
<evidence type="ECO:0000256" key="3">
    <source>
        <dbReference type="ARBA" id="ARBA00004406"/>
    </source>
</evidence>
<keyword evidence="17" id="KW-1185">Reference proteome</keyword>
<evidence type="ECO:0000256" key="5">
    <source>
        <dbReference type="ARBA" id="ARBA00022617"/>
    </source>
</evidence>
<dbReference type="GO" id="GO:0004497">
    <property type="term" value="F:monooxygenase activity"/>
    <property type="evidence" value="ECO:0007669"/>
    <property type="project" value="UniProtKB-KW"/>
</dbReference>
<evidence type="ECO:0000256" key="8">
    <source>
        <dbReference type="ARBA" id="ARBA00022848"/>
    </source>
</evidence>
<evidence type="ECO:0000256" key="6">
    <source>
        <dbReference type="ARBA" id="ARBA00022723"/>
    </source>
</evidence>
<organism evidence="16 17">
    <name type="scientific">Cyphomyrmex costatus</name>
    <dbReference type="NCBI Taxonomy" id="456900"/>
    <lineage>
        <taxon>Eukaryota</taxon>
        <taxon>Metazoa</taxon>
        <taxon>Ecdysozoa</taxon>
        <taxon>Arthropoda</taxon>
        <taxon>Hexapoda</taxon>
        <taxon>Insecta</taxon>
        <taxon>Pterygota</taxon>
        <taxon>Neoptera</taxon>
        <taxon>Endopterygota</taxon>
        <taxon>Hymenoptera</taxon>
        <taxon>Apocrita</taxon>
        <taxon>Aculeata</taxon>
        <taxon>Formicoidea</taxon>
        <taxon>Formicidae</taxon>
        <taxon>Myrmicinae</taxon>
        <taxon>Cyphomyrmex</taxon>
    </lineage>
</organism>
<evidence type="ECO:0000256" key="11">
    <source>
        <dbReference type="ARBA" id="ARBA00023033"/>
    </source>
</evidence>
<keyword evidence="15" id="KW-1133">Transmembrane helix</keyword>
<sequence>MVDLLAGADRSLDGNLKGSFGRRTVENRLIASHEGEKSAPPSKFNDVTDQIARVSVSCVQSLFHVLTFSILLSIVIGVISIYYLFKNFNFFKRNGVIHVPPVPIFGSMTSVIFRRMSFFDFILKIYNFNPNAKYFGVYVTTNPIFLLRDPELIKTILVKNFDAFPDRRGFNELNEPLLAKNLFSLRGEKWRNVRTLLSPSFTSSKMKMMFTLMSECAVDFAKFLSMLPTDKSDMNIKEAFSKYTNDVIATCAFGIKVNTMKDPTNKFYVYGKEATNFLGSRSLKFIFLRTFPSLGRILNIKLINDYVLNFFKDIIKTAIATRDAEHITRPDMLQLMMDIRGKESHRELDIDDMTAQAFVFFFGGFDTSSTAMSFAAHEIAANPEVQNKLQQEIDKVLEESNGKVSYEAINRLEYLDAVINETLRLYPPVTFLERICEKTYELPPALPNEKPFIMKKGMTFWIPIFAIHRDKEYYANPETFDPERFLNNKMHNSLYYMPFGLGPRMCIANRFALLEVKILLFHLLAQCELKPCTKTTSPIKFGKTLVMMPENGFWLNIQRRKDTHPVLESI</sequence>
<keyword evidence="12 15" id="KW-0472">Membrane</keyword>
<dbReference type="InterPro" id="IPR036396">
    <property type="entry name" value="Cyt_P450_sf"/>
</dbReference>
<comment type="similarity">
    <text evidence="4 14">Belongs to the cytochrome P450 family.</text>
</comment>
<evidence type="ECO:0000256" key="14">
    <source>
        <dbReference type="RuleBase" id="RU000461"/>
    </source>
</evidence>
<dbReference type="PANTHER" id="PTHR24292">
    <property type="entry name" value="CYTOCHROME P450"/>
    <property type="match status" value="1"/>
</dbReference>
<evidence type="ECO:0000256" key="15">
    <source>
        <dbReference type="SAM" id="Phobius"/>
    </source>
</evidence>
<evidence type="ECO:0000256" key="7">
    <source>
        <dbReference type="ARBA" id="ARBA00022824"/>
    </source>
</evidence>
<feature type="binding site" description="axial binding residue" evidence="13">
    <location>
        <position position="506"/>
    </location>
    <ligand>
        <name>heme</name>
        <dbReference type="ChEBI" id="CHEBI:30413"/>
    </ligand>
    <ligandPart>
        <name>Fe</name>
        <dbReference type="ChEBI" id="CHEBI:18248"/>
    </ligandPart>
</feature>
<dbReference type="Proteomes" id="UP000078542">
    <property type="component" value="Unassembled WGS sequence"/>
</dbReference>
<comment type="subcellular location">
    <subcellularLocation>
        <location evidence="3">Endoplasmic reticulum membrane</location>
        <topology evidence="3">Peripheral membrane protein</topology>
    </subcellularLocation>
    <subcellularLocation>
        <location evidence="2">Microsome membrane</location>
        <topology evidence="2">Peripheral membrane protein</topology>
    </subcellularLocation>
</comment>
<dbReference type="PANTHER" id="PTHR24292:SF54">
    <property type="entry name" value="CYP9F3-RELATED"/>
    <property type="match status" value="1"/>
</dbReference>
<dbReference type="GO" id="GO:0005506">
    <property type="term" value="F:iron ion binding"/>
    <property type="evidence" value="ECO:0007669"/>
    <property type="project" value="InterPro"/>
</dbReference>
<protein>
    <submittedName>
        <fullName evidence="16">Cytochrome P450 9e2</fullName>
    </submittedName>
</protein>